<dbReference type="Proteomes" id="UP000309215">
    <property type="component" value="Unassembled WGS sequence"/>
</dbReference>
<dbReference type="PANTHER" id="PTHR11707">
    <property type="entry name" value="L-ASPARAGINASE"/>
    <property type="match status" value="1"/>
</dbReference>
<proteinExistence type="predicted"/>
<dbReference type="OrthoDB" id="9788068at2"/>
<dbReference type="AlphaFoldDB" id="A0A4U1JKB9"/>
<feature type="active site" evidence="3">
    <location>
        <position position="85"/>
    </location>
</feature>
<evidence type="ECO:0000256" key="2">
    <source>
        <dbReference type="PIRSR" id="PIRSR001220-2"/>
    </source>
</evidence>
<dbReference type="GO" id="GO:0004067">
    <property type="term" value="F:asparaginase activity"/>
    <property type="evidence" value="ECO:0007669"/>
    <property type="project" value="UniProtKB-UniRule"/>
</dbReference>
<dbReference type="InterPro" id="IPR006034">
    <property type="entry name" value="Asparaginase/glutaminase-like"/>
</dbReference>
<dbReference type="InterPro" id="IPR027475">
    <property type="entry name" value="Asparaginase/glutaminase_AS2"/>
</dbReference>
<dbReference type="PIRSF" id="PIRSF500176">
    <property type="entry name" value="L_ASNase"/>
    <property type="match status" value="1"/>
</dbReference>
<dbReference type="RefSeq" id="WP_136927028.1">
    <property type="nucleotide sequence ID" value="NZ_SSMQ01000001.1"/>
</dbReference>
<evidence type="ECO:0000259" key="5">
    <source>
        <dbReference type="Pfam" id="PF17763"/>
    </source>
</evidence>
<dbReference type="InterPro" id="IPR027474">
    <property type="entry name" value="L-asparaginase_N"/>
</dbReference>
<dbReference type="Pfam" id="PF17763">
    <property type="entry name" value="Asparaginase_C"/>
    <property type="match status" value="1"/>
</dbReference>
<evidence type="ECO:0000256" key="1">
    <source>
        <dbReference type="PIRSR" id="PIRSR001220-1"/>
    </source>
</evidence>
<gene>
    <name evidence="6" type="ORF">E8A74_01260</name>
</gene>
<sequence length="333" mass="35173">MRLLLIHTGGTLMMRGGDPTPLEPDVYTRDLVAELPVLRKLAEIETKILYNLDSADFQPHHWVELAKTVHASLDRYDGFVIVHGTDTMAYTASALAFLLSGLDRPVILTGAQKPLADVRTDARTNLVDACHLATTRVPEVGIAFYSELLRGCRATKLDAWGMKAFGSPACPPLAELGLGVNIAPHVLAPRPRSSFDGRLEPHVLAVRTFPGLDPRLLHGALATGVRGMVIEAFGAGNVPRLENSLVPVLEAARAADVPVVIVSQSTRGAVDLTRYHGGVAAARAGAIGGGDMTTEAALTKLMIVLGRAEGASEGRTAAARAAFAASWAGEISV</sequence>
<dbReference type="InterPro" id="IPR041725">
    <property type="entry name" value="L-asparaginase_I"/>
</dbReference>
<dbReference type="Gene3D" id="3.40.50.1170">
    <property type="entry name" value="L-asparaginase, N-terminal domain"/>
    <property type="match status" value="1"/>
</dbReference>
<feature type="binding site" evidence="2">
    <location>
        <begin position="85"/>
        <end position="86"/>
    </location>
    <ligand>
        <name>substrate</name>
    </ligand>
</feature>
<comment type="caution">
    <text evidence="6">The sequence shown here is derived from an EMBL/GenBank/DDBJ whole genome shotgun (WGS) entry which is preliminary data.</text>
</comment>
<feature type="domain" description="Asparaginase/glutaminase C-terminal" evidence="5">
    <location>
        <begin position="202"/>
        <end position="312"/>
    </location>
</feature>
<dbReference type="InterPro" id="IPR027473">
    <property type="entry name" value="L-asparaginase_C"/>
</dbReference>
<keyword evidence="7" id="KW-1185">Reference proteome</keyword>
<dbReference type="SMART" id="SM00870">
    <property type="entry name" value="Asparaginase"/>
    <property type="match status" value="1"/>
</dbReference>
<dbReference type="InterPro" id="IPR037152">
    <property type="entry name" value="L-asparaginase_N_sf"/>
</dbReference>
<feature type="binding site" evidence="2">
    <location>
        <position position="54"/>
    </location>
    <ligand>
        <name>substrate</name>
    </ligand>
</feature>
<dbReference type="CDD" id="cd08963">
    <property type="entry name" value="L-asparaginase_I"/>
    <property type="match status" value="1"/>
</dbReference>
<dbReference type="PROSITE" id="PS51732">
    <property type="entry name" value="ASN_GLN_ASE_3"/>
    <property type="match status" value="1"/>
</dbReference>
<evidence type="ECO:0000313" key="7">
    <source>
        <dbReference type="Proteomes" id="UP000309215"/>
    </source>
</evidence>
<dbReference type="SFLD" id="SFLDS00057">
    <property type="entry name" value="Glutaminase/Asparaginase"/>
    <property type="match status" value="1"/>
</dbReference>
<dbReference type="PRINTS" id="PR00139">
    <property type="entry name" value="ASNGLNASE"/>
</dbReference>
<dbReference type="InterPro" id="IPR040919">
    <property type="entry name" value="Asparaginase_C"/>
</dbReference>
<name>A0A4U1JKB9_9BACT</name>
<dbReference type="Gene3D" id="3.40.50.40">
    <property type="match status" value="1"/>
</dbReference>
<feature type="domain" description="L-asparaginase N-terminal" evidence="4">
    <location>
        <begin position="2"/>
        <end position="180"/>
    </location>
</feature>
<feature type="active site" description="O-isoaspartyl threonine intermediate" evidence="1">
    <location>
        <position position="11"/>
    </location>
</feature>
<dbReference type="PIRSF" id="PIRSF001220">
    <property type="entry name" value="L-ASNase_gatD"/>
    <property type="match status" value="1"/>
</dbReference>
<evidence type="ECO:0000259" key="4">
    <source>
        <dbReference type="Pfam" id="PF00710"/>
    </source>
</evidence>
<dbReference type="EMBL" id="SSMQ01000001">
    <property type="protein sequence ID" value="TKD13212.1"/>
    <property type="molecule type" value="Genomic_DNA"/>
</dbReference>
<dbReference type="PROSITE" id="PS00917">
    <property type="entry name" value="ASN_GLN_ASE_2"/>
    <property type="match status" value="1"/>
</dbReference>
<reference evidence="6 7" key="1">
    <citation type="submission" date="2019-04" db="EMBL/GenBank/DDBJ databases">
        <authorList>
            <person name="Li Y."/>
            <person name="Wang J."/>
        </authorList>
    </citation>
    <scope>NUCLEOTIDE SEQUENCE [LARGE SCALE GENOMIC DNA]</scope>
    <source>
        <strain evidence="6 7">DSM 14668</strain>
    </source>
</reference>
<accession>A0A4U1JKB9</accession>
<dbReference type="InterPro" id="IPR036152">
    <property type="entry name" value="Asp/glu_Ase-like_sf"/>
</dbReference>
<protein>
    <submittedName>
        <fullName evidence="6">Asparaginase</fullName>
    </submittedName>
</protein>
<evidence type="ECO:0000256" key="3">
    <source>
        <dbReference type="PROSITE-ProRule" id="PRU10100"/>
    </source>
</evidence>
<dbReference type="SUPFAM" id="SSF53774">
    <property type="entry name" value="Glutaminase/Asparaginase"/>
    <property type="match status" value="1"/>
</dbReference>
<evidence type="ECO:0000313" key="6">
    <source>
        <dbReference type="EMBL" id="TKD13212.1"/>
    </source>
</evidence>
<organism evidence="6 7">
    <name type="scientific">Polyangium fumosum</name>
    <dbReference type="NCBI Taxonomy" id="889272"/>
    <lineage>
        <taxon>Bacteria</taxon>
        <taxon>Pseudomonadati</taxon>
        <taxon>Myxococcota</taxon>
        <taxon>Polyangia</taxon>
        <taxon>Polyangiales</taxon>
        <taxon>Polyangiaceae</taxon>
        <taxon>Polyangium</taxon>
    </lineage>
</organism>
<dbReference type="PANTHER" id="PTHR11707:SF28">
    <property type="entry name" value="60 KDA LYSOPHOSPHOLIPASE"/>
    <property type="match status" value="1"/>
</dbReference>
<dbReference type="Pfam" id="PF00710">
    <property type="entry name" value="Asparaginase"/>
    <property type="match status" value="1"/>
</dbReference>